<dbReference type="AlphaFoldDB" id="A0A5C5FNA8"/>
<comment type="caution">
    <text evidence="1">The sequence shown here is derived from an EMBL/GenBank/DDBJ whole genome shotgun (WGS) entry which is preliminary data.</text>
</comment>
<name>A0A5C5FNA8_9BASI</name>
<sequence>MHDADELLEWLCAALGWLARSAGQARVVEALEASIPGYRAGWMQFLPSEREHAVDLALSLVCASSCAPPGSPISLGPIFYVPFWHQLTRVQRSADRLELHREVHRRITVAVDHIRGLYNVELGIRSFAGFNTTEDVTRWRNEFLSLGGVSEQKVERMDLGTALALEGEVVALVDEVFALAKAHKPLPEVEPFCVLPQLL</sequence>
<keyword evidence="2" id="KW-1185">Reference proteome</keyword>
<protein>
    <submittedName>
        <fullName evidence="1">Uncharacterized protein</fullName>
    </submittedName>
</protein>
<dbReference type="Proteomes" id="UP000311382">
    <property type="component" value="Unassembled WGS sequence"/>
</dbReference>
<gene>
    <name evidence="1" type="ORF">DMC30DRAFT_97149</name>
</gene>
<organism evidence="1 2">
    <name type="scientific">Rhodotorula diobovata</name>
    <dbReference type="NCBI Taxonomy" id="5288"/>
    <lineage>
        <taxon>Eukaryota</taxon>
        <taxon>Fungi</taxon>
        <taxon>Dikarya</taxon>
        <taxon>Basidiomycota</taxon>
        <taxon>Pucciniomycotina</taxon>
        <taxon>Microbotryomycetes</taxon>
        <taxon>Sporidiobolales</taxon>
        <taxon>Sporidiobolaceae</taxon>
        <taxon>Rhodotorula</taxon>
    </lineage>
</organism>
<dbReference type="EMBL" id="SOZI01000182">
    <property type="protein sequence ID" value="TNY17696.1"/>
    <property type="molecule type" value="Genomic_DNA"/>
</dbReference>
<proteinExistence type="predicted"/>
<evidence type="ECO:0000313" key="1">
    <source>
        <dbReference type="EMBL" id="TNY17696.1"/>
    </source>
</evidence>
<accession>A0A5C5FNA8</accession>
<evidence type="ECO:0000313" key="2">
    <source>
        <dbReference type="Proteomes" id="UP000311382"/>
    </source>
</evidence>
<reference evidence="1 2" key="1">
    <citation type="submission" date="2019-03" db="EMBL/GenBank/DDBJ databases">
        <title>Rhodosporidium diobovatum UCD-FST 08-225 genome sequencing, assembly, and annotation.</title>
        <authorList>
            <person name="Fakankun I.U."/>
            <person name="Fristensky B."/>
            <person name="Levin D.B."/>
        </authorList>
    </citation>
    <scope>NUCLEOTIDE SEQUENCE [LARGE SCALE GENOMIC DNA]</scope>
    <source>
        <strain evidence="1 2">UCD-FST 08-225</strain>
    </source>
</reference>